<dbReference type="EMBL" id="OY731398">
    <property type="protein sequence ID" value="CAJ1884230.1"/>
    <property type="molecule type" value="Genomic_DNA"/>
</dbReference>
<evidence type="ECO:0000313" key="4">
    <source>
        <dbReference type="Proteomes" id="UP001189624"/>
    </source>
</evidence>
<dbReference type="PRINTS" id="PR00080">
    <property type="entry name" value="SDRFAMILY"/>
</dbReference>
<evidence type="ECO:0000313" key="3">
    <source>
        <dbReference type="EMBL" id="CAJ1884230.1"/>
    </source>
</evidence>
<protein>
    <recommendedName>
        <fullName evidence="5">Secoisolariciresinol dehydrogenase</fullName>
    </recommendedName>
</protein>
<dbReference type="PANTHER" id="PTHR43180:SF45">
    <property type="entry name" value="SECOISOLARICIRESINOL DEHYDROGENASE-LIKE ISOFORM X1"/>
    <property type="match status" value="1"/>
</dbReference>
<reference evidence="3" key="1">
    <citation type="submission" date="2023-10" db="EMBL/GenBank/DDBJ databases">
        <authorList>
            <person name="Domelevo Entfellner J.-B."/>
        </authorList>
    </citation>
    <scope>NUCLEOTIDE SEQUENCE</scope>
</reference>
<proteinExistence type="inferred from homology"/>
<dbReference type="PROSITE" id="PS00061">
    <property type="entry name" value="ADH_SHORT"/>
    <property type="match status" value="1"/>
</dbReference>
<dbReference type="GO" id="GO:0016491">
    <property type="term" value="F:oxidoreductase activity"/>
    <property type="evidence" value="ECO:0007669"/>
    <property type="project" value="UniProtKB-KW"/>
</dbReference>
<gene>
    <name evidence="3" type="ORF">AYBTSS11_LOCUS2760</name>
</gene>
<keyword evidence="4" id="KW-1185">Reference proteome</keyword>
<dbReference type="Gene3D" id="3.40.50.720">
    <property type="entry name" value="NAD(P)-binding Rossmann-like Domain"/>
    <property type="match status" value="1"/>
</dbReference>
<name>A0AA86S3T6_9FABA</name>
<dbReference type="Pfam" id="PF13561">
    <property type="entry name" value="adh_short_C2"/>
    <property type="match status" value="1"/>
</dbReference>
<dbReference type="PANTHER" id="PTHR43180">
    <property type="entry name" value="3-OXOACYL-(ACYL-CARRIER-PROTEIN) REDUCTASE (AFU_ORTHOLOGUE AFUA_6G11210)"/>
    <property type="match status" value="1"/>
</dbReference>
<comment type="similarity">
    <text evidence="1">Belongs to the short-chain dehydrogenases/reductases (SDR) family.</text>
</comment>
<accession>A0AA86S3T6</accession>
<evidence type="ECO:0000256" key="2">
    <source>
        <dbReference type="ARBA" id="ARBA00023002"/>
    </source>
</evidence>
<keyword evidence="2" id="KW-0560">Oxidoreductase</keyword>
<dbReference type="FunFam" id="3.40.50.720:FF:000084">
    <property type="entry name" value="Short-chain dehydrogenase reductase"/>
    <property type="match status" value="1"/>
</dbReference>
<evidence type="ECO:0000256" key="1">
    <source>
        <dbReference type="ARBA" id="ARBA00006484"/>
    </source>
</evidence>
<organism evidence="3 4">
    <name type="scientific">Sphenostylis stenocarpa</name>
    <dbReference type="NCBI Taxonomy" id="92480"/>
    <lineage>
        <taxon>Eukaryota</taxon>
        <taxon>Viridiplantae</taxon>
        <taxon>Streptophyta</taxon>
        <taxon>Embryophyta</taxon>
        <taxon>Tracheophyta</taxon>
        <taxon>Spermatophyta</taxon>
        <taxon>Magnoliopsida</taxon>
        <taxon>eudicotyledons</taxon>
        <taxon>Gunneridae</taxon>
        <taxon>Pentapetalae</taxon>
        <taxon>rosids</taxon>
        <taxon>fabids</taxon>
        <taxon>Fabales</taxon>
        <taxon>Fabaceae</taxon>
        <taxon>Papilionoideae</taxon>
        <taxon>50 kb inversion clade</taxon>
        <taxon>NPAAA clade</taxon>
        <taxon>indigoferoid/millettioid clade</taxon>
        <taxon>Phaseoleae</taxon>
        <taxon>Sphenostylis</taxon>
    </lineage>
</organism>
<dbReference type="InterPro" id="IPR002347">
    <property type="entry name" value="SDR_fam"/>
</dbReference>
<dbReference type="Proteomes" id="UP001189624">
    <property type="component" value="Chromosome 1"/>
</dbReference>
<dbReference type="AlphaFoldDB" id="A0AA86S3T6"/>
<dbReference type="InterPro" id="IPR036291">
    <property type="entry name" value="NAD(P)-bd_dom_sf"/>
</dbReference>
<dbReference type="InterPro" id="IPR020904">
    <property type="entry name" value="Sc_DH/Rdtase_CS"/>
</dbReference>
<dbReference type="SUPFAM" id="SSF51735">
    <property type="entry name" value="NAD(P)-binding Rossmann-fold domains"/>
    <property type="match status" value="1"/>
</dbReference>
<sequence length="321" mass="33854">MTLSYGPVATDLTALNESSCWMMMGVASTVFLLIKSSSMASLPKRLEGKVAIITGGASGIGAATAKLFVKHGAKVIIADVQDALGHSLCKTLSTNTPIHYLHCDVTSESDIKNVVEAAITKYGKLDIMYNNAGISGDSNKAVVTSGNENFKRVFEVNVYGAFLGAKHAARFMVPAKRGVILFTSSVASLLGGETTHAYAVSKHAVVGLMKNLCVELGEHGIRVNCVCPGGIPTPMLNKALKMNKKETQEVLCKVAVLKGTVLEAEDIATAALFLCSDEAKFVSGVNLVLDGGYSTTNMSFASVLNGFMDNHTTTTNNNNHA</sequence>
<evidence type="ECO:0008006" key="5">
    <source>
        <dbReference type="Google" id="ProtNLM"/>
    </source>
</evidence>
<dbReference type="Gramene" id="rna-AYBTSS11_LOCUS2760">
    <property type="protein sequence ID" value="CAJ1884230.1"/>
    <property type="gene ID" value="gene-AYBTSS11_LOCUS2760"/>
</dbReference>
<dbReference type="NCBIfam" id="NF005559">
    <property type="entry name" value="PRK07231.1"/>
    <property type="match status" value="1"/>
</dbReference>
<dbReference type="PRINTS" id="PR00081">
    <property type="entry name" value="GDHRDH"/>
</dbReference>